<dbReference type="RefSeq" id="WP_243152964.1">
    <property type="nucleotide sequence ID" value="NZ_LSRS01000003.1"/>
</dbReference>
<accession>A0A9D3AYJ1</accession>
<dbReference type="PROSITE" id="PS51782">
    <property type="entry name" value="LYSM"/>
    <property type="match status" value="1"/>
</dbReference>
<dbReference type="SUPFAM" id="SSF54106">
    <property type="entry name" value="LysM domain"/>
    <property type="match status" value="1"/>
</dbReference>
<sequence length="208" mass="22719">MTKFCRLIITFAFVAILFWLTGPACANTYYTVKPGDTLWKISQQYGVSVKQIQQSNAIYSHLIYPGQKLLIASSSTGSAPTVASRSTDRSQLLINYAKSLTGVPYAYGGETPAGFDCSGYVKYVFKHLGINLPRTASEQYYRGTRIPASEAKPGDIVAFASGGYINHSGIYLGNGQFISATSSRGVRTDPVYSGYWGARFHGFSRIIM</sequence>
<evidence type="ECO:0000259" key="8">
    <source>
        <dbReference type="PROSITE" id="PS51782"/>
    </source>
</evidence>
<dbReference type="Gene3D" id="3.10.350.10">
    <property type="entry name" value="LysM domain"/>
    <property type="match status" value="1"/>
</dbReference>
<dbReference type="InterPro" id="IPR000064">
    <property type="entry name" value="NLP_P60_dom"/>
</dbReference>
<reference evidence="10" key="1">
    <citation type="submission" date="2016-02" db="EMBL/GenBank/DDBJ databases">
        <title>Draft Genome Sequence of Sporotomaculum syntrophicum Strain FB, a Syntrophic Benzoate Degrader.</title>
        <authorList>
            <person name="Nobu M.K."/>
            <person name="Narihiro T."/>
            <person name="Qiu Y.-L."/>
            <person name="Ohashi A."/>
            <person name="Liu W.-T."/>
            <person name="Yuji S."/>
        </authorList>
    </citation>
    <scope>NUCLEOTIDE SEQUENCE</scope>
    <source>
        <strain evidence="10">FB</strain>
    </source>
</reference>
<dbReference type="InterPro" id="IPR036779">
    <property type="entry name" value="LysM_dom_sf"/>
</dbReference>
<feature type="domain" description="LysM" evidence="8">
    <location>
        <begin position="28"/>
        <end position="71"/>
    </location>
</feature>
<dbReference type="AlphaFoldDB" id="A0A9D3AYJ1"/>
<feature type="chain" id="PRO_5039489164" evidence="7">
    <location>
        <begin position="27"/>
        <end position="208"/>
    </location>
</feature>
<evidence type="ECO:0000313" key="10">
    <source>
        <dbReference type="EMBL" id="KAF1085496.1"/>
    </source>
</evidence>
<keyword evidence="4" id="KW-0677">Repeat</keyword>
<dbReference type="CDD" id="cd00118">
    <property type="entry name" value="LysM"/>
    <property type="match status" value="1"/>
</dbReference>
<keyword evidence="5 10" id="KW-0378">Hydrolase</keyword>
<evidence type="ECO:0000259" key="9">
    <source>
        <dbReference type="PROSITE" id="PS51935"/>
    </source>
</evidence>
<proteinExistence type="inferred from homology"/>
<dbReference type="EMBL" id="LSRS01000003">
    <property type="protein sequence ID" value="KAF1085496.1"/>
    <property type="molecule type" value="Genomic_DNA"/>
</dbReference>
<feature type="domain" description="NlpC/P60" evidence="9">
    <location>
        <begin position="87"/>
        <end position="207"/>
    </location>
</feature>
<organism evidence="10 11">
    <name type="scientific">Sporotomaculum syntrophicum</name>
    <dbReference type="NCBI Taxonomy" id="182264"/>
    <lineage>
        <taxon>Bacteria</taxon>
        <taxon>Bacillati</taxon>
        <taxon>Bacillota</taxon>
        <taxon>Clostridia</taxon>
        <taxon>Eubacteriales</taxon>
        <taxon>Desulfallaceae</taxon>
        <taxon>Sporotomaculum</taxon>
    </lineage>
</organism>
<dbReference type="GO" id="GO:0008234">
    <property type="term" value="F:cysteine-type peptidase activity"/>
    <property type="evidence" value="ECO:0007669"/>
    <property type="project" value="UniProtKB-KW"/>
</dbReference>
<dbReference type="Gene3D" id="3.90.1720.10">
    <property type="entry name" value="endopeptidase domain like (from Nostoc punctiforme)"/>
    <property type="match status" value="1"/>
</dbReference>
<keyword evidence="11" id="KW-1185">Reference proteome</keyword>
<dbReference type="InterPro" id="IPR018392">
    <property type="entry name" value="LysM"/>
</dbReference>
<keyword evidence="6" id="KW-0788">Thiol protease</keyword>
<keyword evidence="2" id="KW-0645">Protease</keyword>
<dbReference type="SUPFAM" id="SSF54001">
    <property type="entry name" value="Cysteine proteinases"/>
    <property type="match status" value="1"/>
</dbReference>
<keyword evidence="3 7" id="KW-0732">Signal</keyword>
<protein>
    <submittedName>
        <fullName evidence="10">Endopeptidase p60</fullName>
        <ecNumber evidence="10">3.4.-.-</ecNumber>
    </submittedName>
</protein>
<dbReference type="Proteomes" id="UP000798488">
    <property type="component" value="Unassembled WGS sequence"/>
</dbReference>
<evidence type="ECO:0000256" key="6">
    <source>
        <dbReference type="ARBA" id="ARBA00022807"/>
    </source>
</evidence>
<dbReference type="GO" id="GO:0006508">
    <property type="term" value="P:proteolysis"/>
    <property type="evidence" value="ECO:0007669"/>
    <property type="project" value="UniProtKB-KW"/>
</dbReference>
<evidence type="ECO:0000256" key="4">
    <source>
        <dbReference type="ARBA" id="ARBA00022737"/>
    </source>
</evidence>
<dbReference type="Pfam" id="PF00877">
    <property type="entry name" value="NLPC_P60"/>
    <property type="match status" value="1"/>
</dbReference>
<dbReference type="PROSITE" id="PS51935">
    <property type="entry name" value="NLPC_P60"/>
    <property type="match status" value="1"/>
</dbReference>
<evidence type="ECO:0000256" key="5">
    <source>
        <dbReference type="ARBA" id="ARBA00022801"/>
    </source>
</evidence>
<evidence type="ECO:0000256" key="7">
    <source>
        <dbReference type="SAM" id="SignalP"/>
    </source>
</evidence>
<dbReference type="EC" id="3.4.-.-" evidence="10"/>
<evidence type="ECO:0000256" key="2">
    <source>
        <dbReference type="ARBA" id="ARBA00022670"/>
    </source>
</evidence>
<name>A0A9D3AYJ1_9FIRM</name>
<dbReference type="Pfam" id="PF01476">
    <property type="entry name" value="LysM"/>
    <property type="match status" value="1"/>
</dbReference>
<dbReference type="InterPro" id="IPR038765">
    <property type="entry name" value="Papain-like_cys_pep_sf"/>
</dbReference>
<feature type="signal peptide" evidence="7">
    <location>
        <begin position="1"/>
        <end position="26"/>
    </location>
</feature>
<dbReference type="SMART" id="SM00257">
    <property type="entry name" value="LysM"/>
    <property type="match status" value="1"/>
</dbReference>
<comment type="caution">
    <text evidence="10">The sequence shown here is derived from an EMBL/GenBank/DDBJ whole genome shotgun (WGS) entry which is preliminary data.</text>
</comment>
<dbReference type="InterPro" id="IPR051202">
    <property type="entry name" value="Peptidase_C40"/>
</dbReference>
<dbReference type="PANTHER" id="PTHR47053:SF1">
    <property type="entry name" value="MUREIN DD-ENDOPEPTIDASE MEPH-RELATED"/>
    <property type="match status" value="1"/>
</dbReference>
<evidence type="ECO:0000313" key="11">
    <source>
        <dbReference type="Proteomes" id="UP000798488"/>
    </source>
</evidence>
<evidence type="ECO:0000256" key="3">
    <source>
        <dbReference type="ARBA" id="ARBA00022729"/>
    </source>
</evidence>
<comment type="similarity">
    <text evidence="1">Belongs to the peptidase C40 family.</text>
</comment>
<gene>
    <name evidence="10" type="primary">iap</name>
    <name evidence="10" type="ORF">SPSYN_01638</name>
</gene>
<evidence type="ECO:0000256" key="1">
    <source>
        <dbReference type="ARBA" id="ARBA00007074"/>
    </source>
</evidence>
<dbReference type="PANTHER" id="PTHR47053">
    <property type="entry name" value="MUREIN DD-ENDOPEPTIDASE MEPH-RELATED"/>
    <property type="match status" value="1"/>
</dbReference>